<dbReference type="EMBL" id="JACDUL010000002">
    <property type="protein sequence ID" value="MBA2861855.1"/>
    <property type="molecule type" value="Genomic_DNA"/>
</dbReference>
<evidence type="ECO:0000256" key="1">
    <source>
        <dbReference type="SAM" id="Phobius"/>
    </source>
</evidence>
<keyword evidence="1" id="KW-1133">Transmembrane helix</keyword>
<gene>
    <name evidence="2" type="ORF">HNP90_000734</name>
</gene>
<proteinExistence type="predicted"/>
<sequence length="132" mass="15349">MDYRQGFTKITVYENIFTMKNIFQNISAKVNDVSALEIDTRGNCIVLLIGFLWYISSNILLMVSKEVSYSLYYTILDLKAYHTIMTVLIFIAALFSTQIKLYVTGYKPIIIIGNYFSMQKLFEILKEELNLK</sequence>
<comment type="caution">
    <text evidence="2">The sequence shown here is derived from an EMBL/GenBank/DDBJ whole genome shotgun (WGS) entry which is preliminary data.</text>
</comment>
<reference evidence="2 3" key="1">
    <citation type="submission" date="2020-07" db="EMBL/GenBank/DDBJ databases">
        <title>Genomic Encyclopedia of Type Strains, Phase IV (KMG-V): Genome sequencing to study the core and pangenomes of soil and plant-associated prokaryotes.</title>
        <authorList>
            <person name="Whitman W."/>
        </authorList>
    </citation>
    <scope>NUCLEOTIDE SEQUENCE [LARGE SCALE GENOMIC DNA]</scope>
    <source>
        <strain evidence="2 3">C8</strain>
    </source>
</reference>
<evidence type="ECO:0000313" key="2">
    <source>
        <dbReference type="EMBL" id="MBA2861855.1"/>
    </source>
</evidence>
<feature type="transmembrane region" description="Helical" evidence="1">
    <location>
        <begin position="83"/>
        <end position="103"/>
    </location>
</feature>
<dbReference type="RefSeq" id="WP_011976493.1">
    <property type="nucleotide sequence ID" value="NZ_JACDUL010000002.1"/>
</dbReference>
<dbReference type="AlphaFoldDB" id="A0A7J9PF12"/>
<feature type="transmembrane region" description="Helical" evidence="1">
    <location>
        <begin position="44"/>
        <end position="63"/>
    </location>
</feature>
<name>A0A7J9PF12_METMI</name>
<dbReference type="Proteomes" id="UP000533207">
    <property type="component" value="Unassembled WGS sequence"/>
</dbReference>
<evidence type="ECO:0000313" key="3">
    <source>
        <dbReference type="Proteomes" id="UP000533207"/>
    </source>
</evidence>
<keyword evidence="1" id="KW-0472">Membrane</keyword>
<organism evidence="2 3">
    <name type="scientific">Methanococcus maripaludis</name>
    <name type="common">Methanococcus deltae</name>
    <dbReference type="NCBI Taxonomy" id="39152"/>
    <lineage>
        <taxon>Archaea</taxon>
        <taxon>Methanobacteriati</taxon>
        <taxon>Methanobacteriota</taxon>
        <taxon>Methanomada group</taxon>
        <taxon>Methanococci</taxon>
        <taxon>Methanococcales</taxon>
        <taxon>Methanococcaceae</taxon>
        <taxon>Methanococcus</taxon>
    </lineage>
</organism>
<protein>
    <submittedName>
        <fullName evidence="2">Uncharacterized protein</fullName>
    </submittedName>
</protein>
<accession>A0A7J9PF12</accession>
<keyword evidence="1" id="KW-0812">Transmembrane</keyword>